<gene>
    <name evidence="2" type="ORF">TVAG_401440</name>
</gene>
<proteinExistence type="predicted"/>
<evidence type="ECO:0000256" key="1">
    <source>
        <dbReference type="SAM" id="Phobius"/>
    </source>
</evidence>
<feature type="transmembrane region" description="Helical" evidence="1">
    <location>
        <begin position="32"/>
        <end position="53"/>
    </location>
</feature>
<evidence type="ECO:0000313" key="3">
    <source>
        <dbReference type="Proteomes" id="UP000001542"/>
    </source>
</evidence>
<sequence length="245" mass="27857">MDTNSFNLGCAIIASAPLIVGHLVFHDNVRYILFSWFCAFVSTLLLIICSLTPLITKNYFLILFISCPIDTLGKLILSIIAKKLKFLQTPVTRISVGLCCGLGYGLAHVLTMYLPIVMDQPFSIDFSSSHPFWFPSALDLAFVYHALSVFHMATSLFFIRFWDKNLFILYLIGTVAHLLISYITIIPYFWLKIPILMVLSYVSLYYTTGLYKSLDYQPIDNVPEDEVENYDENKLQADSAESNNN</sequence>
<keyword evidence="1" id="KW-0472">Membrane</keyword>
<dbReference type="VEuPathDB" id="TrichDB:TVAG_401440"/>
<dbReference type="SMR" id="A2EGB1"/>
<reference evidence="2" key="1">
    <citation type="submission" date="2006-10" db="EMBL/GenBank/DDBJ databases">
        <authorList>
            <person name="Amadeo P."/>
            <person name="Zhao Q."/>
            <person name="Wortman J."/>
            <person name="Fraser-Liggett C."/>
            <person name="Carlton J."/>
        </authorList>
    </citation>
    <scope>NUCLEOTIDE SEQUENCE</scope>
    <source>
        <strain evidence="2">G3</strain>
    </source>
</reference>
<feature type="transmembrane region" description="Helical" evidence="1">
    <location>
        <begin position="59"/>
        <end position="81"/>
    </location>
</feature>
<dbReference type="VEuPathDB" id="TrichDB:TVAGG3_0131360"/>
<keyword evidence="3" id="KW-1185">Reference proteome</keyword>
<feature type="transmembrane region" description="Helical" evidence="1">
    <location>
        <begin position="93"/>
        <end position="116"/>
    </location>
</feature>
<organism evidence="2 3">
    <name type="scientific">Trichomonas vaginalis (strain ATCC PRA-98 / G3)</name>
    <dbReference type="NCBI Taxonomy" id="412133"/>
    <lineage>
        <taxon>Eukaryota</taxon>
        <taxon>Metamonada</taxon>
        <taxon>Parabasalia</taxon>
        <taxon>Trichomonadida</taxon>
        <taxon>Trichomonadidae</taxon>
        <taxon>Trichomonas</taxon>
    </lineage>
</organism>
<reference evidence="2" key="2">
    <citation type="journal article" date="2007" name="Science">
        <title>Draft genome sequence of the sexually transmitted pathogen Trichomonas vaginalis.</title>
        <authorList>
            <person name="Carlton J.M."/>
            <person name="Hirt R.P."/>
            <person name="Silva J.C."/>
            <person name="Delcher A.L."/>
            <person name="Schatz M."/>
            <person name="Zhao Q."/>
            <person name="Wortman J.R."/>
            <person name="Bidwell S.L."/>
            <person name="Alsmark U.C.M."/>
            <person name="Besteiro S."/>
            <person name="Sicheritz-Ponten T."/>
            <person name="Noel C.J."/>
            <person name="Dacks J.B."/>
            <person name="Foster P.G."/>
            <person name="Simillion C."/>
            <person name="Van de Peer Y."/>
            <person name="Miranda-Saavedra D."/>
            <person name="Barton G.J."/>
            <person name="Westrop G.D."/>
            <person name="Mueller S."/>
            <person name="Dessi D."/>
            <person name="Fiori P.L."/>
            <person name="Ren Q."/>
            <person name="Paulsen I."/>
            <person name="Zhang H."/>
            <person name="Bastida-Corcuera F.D."/>
            <person name="Simoes-Barbosa A."/>
            <person name="Brown M.T."/>
            <person name="Hayes R.D."/>
            <person name="Mukherjee M."/>
            <person name="Okumura C.Y."/>
            <person name="Schneider R."/>
            <person name="Smith A.J."/>
            <person name="Vanacova S."/>
            <person name="Villalvazo M."/>
            <person name="Haas B.J."/>
            <person name="Pertea M."/>
            <person name="Feldblyum T.V."/>
            <person name="Utterback T.R."/>
            <person name="Shu C.L."/>
            <person name="Osoegawa K."/>
            <person name="de Jong P.J."/>
            <person name="Hrdy I."/>
            <person name="Horvathova L."/>
            <person name="Zubacova Z."/>
            <person name="Dolezal P."/>
            <person name="Malik S.B."/>
            <person name="Logsdon J.M. Jr."/>
            <person name="Henze K."/>
            <person name="Gupta A."/>
            <person name="Wang C.C."/>
            <person name="Dunne R.L."/>
            <person name="Upcroft J.A."/>
            <person name="Upcroft P."/>
            <person name="White O."/>
            <person name="Salzberg S.L."/>
            <person name="Tang P."/>
            <person name="Chiu C.-H."/>
            <person name="Lee Y.-S."/>
            <person name="Embley T.M."/>
            <person name="Coombs G.H."/>
            <person name="Mottram J.C."/>
            <person name="Tachezy J."/>
            <person name="Fraser-Liggett C.M."/>
            <person name="Johnson P.J."/>
        </authorList>
    </citation>
    <scope>NUCLEOTIDE SEQUENCE [LARGE SCALE GENOMIC DNA]</scope>
    <source>
        <strain evidence="2">G3</strain>
    </source>
</reference>
<accession>A2EGB1</accession>
<feature type="transmembrane region" description="Helical" evidence="1">
    <location>
        <begin position="136"/>
        <end position="159"/>
    </location>
</feature>
<protein>
    <submittedName>
        <fullName evidence="2">Uncharacterized protein</fullName>
    </submittedName>
</protein>
<feature type="transmembrane region" description="Helical" evidence="1">
    <location>
        <begin position="6"/>
        <end position="25"/>
    </location>
</feature>
<dbReference type="Proteomes" id="UP000001542">
    <property type="component" value="Unassembled WGS sequence"/>
</dbReference>
<dbReference type="InParanoid" id="A2EGB1"/>
<dbReference type="AlphaFoldDB" id="A2EGB1"/>
<dbReference type="OrthoDB" id="10262338at2759"/>
<feature type="transmembrane region" description="Helical" evidence="1">
    <location>
        <begin position="166"/>
        <end position="183"/>
    </location>
</feature>
<dbReference type="EMBL" id="DS113381">
    <property type="protein sequence ID" value="EAY08290.1"/>
    <property type="molecule type" value="Genomic_DNA"/>
</dbReference>
<dbReference type="RefSeq" id="XP_001320513.1">
    <property type="nucleotide sequence ID" value="XM_001320478.1"/>
</dbReference>
<evidence type="ECO:0000313" key="2">
    <source>
        <dbReference type="EMBL" id="EAY08290.1"/>
    </source>
</evidence>
<keyword evidence="1" id="KW-1133">Transmembrane helix</keyword>
<dbReference type="KEGG" id="tva:4766193"/>
<name>A2EGB1_TRIV3</name>
<keyword evidence="1" id="KW-0812">Transmembrane</keyword>